<protein>
    <submittedName>
        <fullName evidence="2">Cilia and flagella associated protein 65</fullName>
    </submittedName>
</protein>
<dbReference type="PANTHER" id="PTHR46127:SF1">
    <property type="entry name" value="CILIA- AND FLAGELLA-ASSOCIATED PROTEIN 65"/>
    <property type="match status" value="1"/>
</dbReference>
<dbReference type="Ensembl" id="ENSCMIT00000038068.1">
    <property type="protein sequence ID" value="ENSCMIP00000037525.1"/>
    <property type="gene ID" value="ENSCMIG00000015768.1"/>
</dbReference>
<name>A0A4W3K0U2_CALMI</name>
<dbReference type="AlphaFoldDB" id="A0A4W3K0U2"/>
<reference evidence="3" key="1">
    <citation type="journal article" date="2006" name="Science">
        <title>Ancient noncoding elements conserved in the human genome.</title>
        <authorList>
            <person name="Venkatesh B."/>
            <person name="Kirkness E.F."/>
            <person name="Loh Y.H."/>
            <person name="Halpern A.L."/>
            <person name="Lee A.P."/>
            <person name="Johnson J."/>
            <person name="Dandona N."/>
            <person name="Viswanathan L.D."/>
            <person name="Tay A."/>
            <person name="Venter J.C."/>
            <person name="Strausberg R.L."/>
            <person name="Brenner S."/>
        </authorList>
    </citation>
    <scope>NUCLEOTIDE SEQUENCE [LARGE SCALE GENOMIC DNA]</scope>
</reference>
<dbReference type="PANTHER" id="PTHR46127">
    <property type="entry name" value="CILIA- AND FLAGELLA-ASSOCIATED PROTEIN 65"/>
    <property type="match status" value="1"/>
</dbReference>
<organism evidence="2 3">
    <name type="scientific">Callorhinchus milii</name>
    <name type="common">Ghost shark</name>
    <dbReference type="NCBI Taxonomy" id="7868"/>
    <lineage>
        <taxon>Eukaryota</taxon>
        <taxon>Metazoa</taxon>
        <taxon>Chordata</taxon>
        <taxon>Craniata</taxon>
        <taxon>Vertebrata</taxon>
        <taxon>Chondrichthyes</taxon>
        <taxon>Holocephali</taxon>
        <taxon>Chimaeriformes</taxon>
        <taxon>Callorhinchidae</taxon>
        <taxon>Callorhinchus</taxon>
    </lineage>
</organism>
<proteinExistence type="predicted"/>
<reference evidence="2" key="5">
    <citation type="submission" date="2025-09" db="UniProtKB">
        <authorList>
            <consortium name="Ensembl"/>
        </authorList>
    </citation>
    <scope>IDENTIFICATION</scope>
</reference>
<evidence type="ECO:0000313" key="3">
    <source>
        <dbReference type="Proteomes" id="UP000314986"/>
    </source>
</evidence>
<evidence type="ECO:0000259" key="1">
    <source>
        <dbReference type="Pfam" id="PF24507"/>
    </source>
</evidence>
<evidence type="ECO:0000313" key="2">
    <source>
        <dbReference type="Ensembl" id="ENSCMIP00000037525.1"/>
    </source>
</evidence>
<dbReference type="Proteomes" id="UP000314986">
    <property type="component" value="Unassembled WGS sequence"/>
</dbReference>
<dbReference type="InterPro" id="IPR058536">
    <property type="entry name" value="Ig_CFAP65_4th"/>
</dbReference>
<dbReference type="GO" id="GO:0036126">
    <property type="term" value="C:sperm flagellum"/>
    <property type="evidence" value="ECO:0007669"/>
    <property type="project" value="TreeGrafter"/>
</dbReference>
<keyword evidence="3" id="KW-1185">Reference proteome</keyword>
<reference evidence="3" key="3">
    <citation type="journal article" date="2014" name="Nature">
        <title>Elephant shark genome provides unique insights into gnathostome evolution.</title>
        <authorList>
            <consortium name="International Elephant Shark Genome Sequencing Consortium"/>
            <person name="Venkatesh B."/>
            <person name="Lee A.P."/>
            <person name="Ravi V."/>
            <person name="Maurya A.K."/>
            <person name="Lian M.M."/>
            <person name="Swann J.B."/>
            <person name="Ohta Y."/>
            <person name="Flajnik M.F."/>
            <person name="Sutoh Y."/>
            <person name="Kasahara M."/>
            <person name="Hoon S."/>
            <person name="Gangu V."/>
            <person name="Roy S.W."/>
            <person name="Irimia M."/>
            <person name="Korzh V."/>
            <person name="Kondrychyn I."/>
            <person name="Lim Z.W."/>
            <person name="Tay B.H."/>
            <person name="Tohari S."/>
            <person name="Kong K.W."/>
            <person name="Ho S."/>
            <person name="Lorente-Galdos B."/>
            <person name="Quilez J."/>
            <person name="Marques-Bonet T."/>
            <person name="Raney B.J."/>
            <person name="Ingham P.W."/>
            <person name="Tay A."/>
            <person name="Hillier L.W."/>
            <person name="Minx P."/>
            <person name="Boehm T."/>
            <person name="Wilson R.K."/>
            <person name="Brenner S."/>
            <person name="Warren W.C."/>
        </authorList>
    </citation>
    <scope>NUCLEOTIDE SEQUENCE [LARGE SCALE GENOMIC DNA]</scope>
</reference>
<dbReference type="GO" id="GO:0007288">
    <property type="term" value="P:sperm axoneme assembly"/>
    <property type="evidence" value="ECO:0007669"/>
    <property type="project" value="TreeGrafter"/>
</dbReference>
<accession>A0A4W3K0U2</accession>
<feature type="domain" description="CFAP65 fourth Ig-like" evidence="1">
    <location>
        <begin position="8"/>
        <end position="42"/>
    </location>
</feature>
<sequence>MEISNTSDFRPTHPINCYRRVACLIHHQDPLFLDLLGTCHTSTETPAILQPKHIDLYLVNASRRLTTYPPDILSIMLAEGKLALDLNGALMLVSPTCCEPEATGHTNILSIVEYFDDGISSDVTMFPPHVTTSVRELNFQGCPQLDNITPLPFCLINYTKGKVSVVWTARPGSPFSVTPLTIDIPPLKSIACRLHFKPNMNNMLYAAEMECFAYYKVTIHQSTNNWVPITAR</sequence>
<dbReference type="GO" id="GO:0005737">
    <property type="term" value="C:cytoplasm"/>
    <property type="evidence" value="ECO:0007669"/>
    <property type="project" value="TreeGrafter"/>
</dbReference>
<reference evidence="3" key="2">
    <citation type="journal article" date="2007" name="PLoS Biol.">
        <title>Survey sequencing and comparative analysis of the elephant shark (Callorhinchus milii) genome.</title>
        <authorList>
            <person name="Venkatesh B."/>
            <person name="Kirkness E.F."/>
            <person name="Loh Y.H."/>
            <person name="Halpern A.L."/>
            <person name="Lee A.P."/>
            <person name="Johnson J."/>
            <person name="Dandona N."/>
            <person name="Viswanathan L.D."/>
            <person name="Tay A."/>
            <person name="Venter J.C."/>
            <person name="Strausberg R.L."/>
            <person name="Brenner S."/>
        </authorList>
    </citation>
    <scope>NUCLEOTIDE SEQUENCE [LARGE SCALE GENOMIC DNA]</scope>
</reference>
<reference evidence="2" key="4">
    <citation type="submission" date="2025-08" db="UniProtKB">
        <authorList>
            <consortium name="Ensembl"/>
        </authorList>
    </citation>
    <scope>IDENTIFICATION</scope>
</reference>
<dbReference type="Pfam" id="PF24507">
    <property type="entry name" value="Ig_CFAP65_4th"/>
    <property type="match status" value="1"/>
</dbReference>
<dbReference type="GeneTree" id="ENSGT00430000031142"/>
<dbReference type="InterPro" id="IPR052614">
    <property type="entry name" value="CFAP65"/>
</dbReference>